<protein>
    <recommendedName>
        <fullName evidence="1">Myb/SANT-like domain-containing protein</fullName>
    </recommendedName>
</protein>
<reference evidence="2" key="2">
    <citation type="journal article" date="2024" name="Plant">
        <title>Genomic evolution and insights into agronomic trait innovations of Sesamum species.</title>
        <authorList>
            <person name="Miao H."/>
            <person name="Wang L."/>
            <person name="Qu L."/>
            <person name="Liu H."/>
            <person name="Sun Y."/>
            <person name="Le M."/>
            <person name="Wang Q."/>
            <person name="Wei S."/>
            <person name="Zheng Y."/>
            <person name="Lin W."/>
            <person name="Duan Y."/>
            <person name="Cao H."/>
            <person name="Xiong S."/>
            <person name="Wang X."/>
            <person name="Wei L."/>
            <person name="Li C."/>
            <person name="Ma Q."/>
            <person name="Ju M."/>
            <person name="Zhao R."/>
            <person name="Li G."/>
            <person name="Mu C."/>
            <person name="Tian Q."/>
            <person name="Mei H."/>
            <person name="Zhang T."/>
            <person name="Gao T."/>
            <person name="Zhang H."/>
        </authorList>
    </citation>
    <scope>NUCLEOTIDE SEQUENCE</scope>
    <source>
        <strain evidence="2">G02</strain>
    </source>
</reference>
<dbReference type="Pfam" id="PF12776">
    <property type="entry name" value="Myb_DNA-bind_3"/>
    <property type="match status" value="1"/>
</dbReference>
<name>A0AAW2S1B7_SESRA</name>
<accession>A0AAW2S1B7</accession>
<dbReference type="AlphaFoldDB" id="A0AAW2S1B7"/>
<feature type="domain" description="Myb/SANT-like" evidence="1">
    <location>
        <begin position="26"/>
        <end position="73"/>
    </location>
</feature>
<evidence type="ECO:0000259" key="1">
    <source>
        <dbReference type="Pfam" id="PF12776"/>
    </source>
</evidence>
<comment type="caution">
    <text evidence="2">The sequence shown here is derived from an EMBL/GenBank/DDBJ whole genome shotgun (WGS) entry which is preliminary data.</text>
</comment>
<feature type="non-terminal residue" evidence="2">
    <location>
        <position position="1"/>
    </location>
</feature>
<dbReference type="InterPro" id="IPR024752">
    <property type="entry name" value="Myb/SANT-like_dom"/>
</dbReference>
<evidence type="ECO:0000313" key="2">
    <source>
        <dbReference type="EMBL" id="KAL0385546.1"/>
    </source>
</evidence>
<reference evidence="2" key="1">
    <citation type="submission" date="2020-06" db="EMBL/GenBank/DDBJ databases">
        <authorList>
            <person name="Li T."/>
            <person name="Hu X."/>
            <person name="Zhang T."/>
            <person name="Song X."/>
            <person name="Zhang H."/>
            <person name="Dai N."/>
            <person name="Sheng W."/>
            <person name="Hou X."/>
            <person name="Wei L."/>
        </authorList>
    </citation>
    <scope>NUCLEOTIDE SEQUENCE</scope>
    <source>
        <strain evidence="2">G02</strain>
        <tissue evidence="2">Leaf</tissue>
    </source>
</reference>
<dbReference type="PANTHER" id="PTHR48464">
    <property type="match status" value="1"/>
</dbReference>
<dbReference type="PANTHER" id="PTHR48464:SF1">
    <property type="entry name" value="MYB_SANT-LIKE DOMAIN-CONTAINING PROTEIN"/>
    <property type="match status" value="1"/>
</dbReference>
<sequence>NGFRNGYLAQLEAHLAKAIPNYDLKAEPHISSKMLVRKRQYSTLATMFSKSGLGWDESQNMLVVEDDKAWDDYVK</sequence>
<gene>
    <name evidence="2" type="ORF">Sradi_2948900</name>
</gene>
<dbReference type="EMBL" id="JACGWJ010000012">
    <property type="protein sequence ID" value="KAL0385546.1"/>
    <property type="molecule type" value="Genomic_DNA"/>
</dbReference>
<proteinExistence type="predicted"/>
<feature type="non-terminal residue" evidence="2">
    <location>
        <position position="75"/>
    </location>
</feature>
<organism evidence="2">
    <name type="scientific">Sesamum radiatum</name>
    <name type="common">Black benniseed</name>
    <dbReference type="NCBI Taxonomy" id="300843"/>
    <lineage>
        <taxon>Eukaryota</taxon>
        <taxon>Viridiplantae</taxon>
        <taxon>Streptophyta</taxon>
        <taxon>Embryophyta</taxon>
        <taxon>Tracheophyta</taxon>
        <taxon>Spermatophyta</taxon>
        <taxon>Magnoliopsida</taxon>
        <taxon>eudicotyledons</taxon>
        <taxon>Gunneridae</taxon>
        <taxon>Pentapetalae</taxon>
        <taxon>asterids</taxon>
        <taxon>lamiids</taxon>
        <taxon>Lamiales</taxon>
        <taxon>Pedaliaceae</taxon>
        <taxon>Sesamum</taxon>
    </lineage>
</organism>